<dbReference type="EMBL" id="VJMH01005235">
    <property type="protein sequence ID" value="KAF0698516.1"/>
    <property type="molecule type" value="Genomic_DNA"/>
</dbReference>
<feature type="region of interest" description="Disordered" evidence="1">
    <location>
        <begin position="189"/>
        <end position="217"/>
    </location>
</feature>
<evidence type="ECO:0000313" key="3">
    <source>
        <dbReference type="EMBL" id="VFT87751.1"/>
    </source>
</evidence>
<name>A0A485KRM8_9STRA</name>
<sequence length="780" mass="86172">MKTLPTRRWSAAAPPSTTWDRLKQSFQQRRPSQLVRQAVPPQYELLLHVDGYVISRYELEATWSTVEDESDPSGRHDFCSSCLIALHIHLHSQSASSASTTSFLHALVNTLHVLDLFFCFDGLVVRGQLADAVGEHTDVAAFLVTYMPRTFGHVDPNHWTHEVHDCLSLPPSSSSSPLWMGLPRRAAERGAAPTHRRTTKRSQSLTPPSLLPSTPAASSSSPWTFLHLRHVLFNRLHVDAIMDTLVTRLSTVAAVPSSDYVSLVLMAEECITVCPSRNPAFVHALLALVERHTPSVLFTCHARLVACLRDELLSPGLAQRTRYLGPTSALLVMDASIDPWVRAPLLAETHVLQLAPLANTIEVHRPVYMPRHASHRVHDFVVACLHVDFHVLPPWHADIFDYLHAHPSETLALFKWLQHPHPKPHRESVLGAFLASTMHQPLFPIRCHEKTHPSGALRRGSLPSPQRPLPPTSAVVQTTYSPLPPLFATVAMATCTLVSPMTTSSPSPLLPVHSFSTQPVAPEGHLILVASDAVVHAWLTHVTVETQLYHSITRVFVVPATNQNQNQNQNQLANVLQRVDGWYRRYVFAPFVVPLPLAPRLQDNSCDAHAAIFPDVLLRSLVQLYLDMAHETLCLPVFVATLDAAVTRRAPFCHHARVTAATTDHPMHVHYYSLCRSSSSHSDAPCVTIENVLDVVLTTHHRVGDDTSSTLHMELTMAVGDVKEVIQETSVARLTIDAPGGATLVVDGQGLGSAIAHDIAIDAFPWALPLAHFFAYDDHI</sequence>
<dbReference type="EMBL" id="CAADRA010005256">
    <property type="protein sequence ID" value="VFT87751.1"/>
    <property type="molecule type" value="Genomic_DNA"/>
</dbReference>
<evidence type="ECO:0000256" key="1">
    <source>
        <dbReference type="SAM" id="MobiDB-lite"/>
    </source>
</evidence>
<feature type="compositionally biased region" description="Low complexity" evidence="1">
    <location>
        <begin position="204"/>
        <end position="217"/>
    </location>
</feature>
<proteinExistence type="predicted"/>
<dbReference type="AlphaFoldDB" id="A0A485KRM8"/>
<dbReference type="Proteomes" id="UP000332933">
    <property type="component" value="Unassembled WGS sequence"/>
</dbReference>
<feature type="region of interest" description="Disordered" evidence="1">
    <location>
        <begin position="451"/>
        <end position="474"/>
    </location>
</feature>
<reference evidence="3 4" key="1">
    <citation type="submission" date="2019-03" db="EMBL/GenBank/DDBJ databases">
        <authorList>
            <person name="Gaulin E."/>
            <person name="Dumas B."/>
        </authorList>
    </citation>
    <scope>NUCLEOTIDE SEQUENCE [LARGE SCALE GENOMIC DNA]</scope>
    <source>
        <strain evidence="3">CBS 568.67</strain>
    </source>
</reference>
<evidence type="ECO:0000313" key="4">
    <source>
        <dbReference type="Proteomes" id="UP000332933"/>
    </source>
</evidence>
<organism evidence="3 4">
    <name type="scientific">Aphanomyces stellatus</name>
    <dbReference type="NCBI Taxonomy" id="120398"/>
    <lineage>
        <taxon>Eukaryota</taxon>
        <taxon>Sar</taxon>
        <taxon>Stramenopiles</taxon>
        <taxon>Oomycota</taxon>
        <taxon>Saprolegniomycetes</taxon>
        <taxon>Saprolegniales</taxon>
        <taxon>Verrucalvaceae</taxon>
        <taxon>Aphanomyces</taxon>
    </lineage>
</organism>
<keyword evidence="4" id="KW-1185">Reference proteome</keyword>
<reference evidence="2" key="2">
    <citation type="submission" date="2019-06" db="EMBL/GenBank/DDBJ databases">
        <title>Genomics analysis of Aphanomyces spp. identifies a new class of oomycete effector associated with host adaptation.</title>
        <authorList>
            <person name="Gaulin E."/>
        </authorList>
    </citation>
    <scope>NUCLEOTIDE SEQUENCE</scope>
    <source>
        <strain evidence="2">CBS 578.67</strain>
    </source>
</reference>
<accession>A0A485KRM8</accession>
<gene>
    <name evidence="3" type="primary">Aste57867_10883</name>
    <name evidence="2" type="ORF">As57867_010843</name>
    <name evidence="3" type="ORF">ASTE57867_10883</name>
</gene>
<evidence type="ECO:0000313" key="2">
    <source>
        <dbReference type="EMBL" id="KAF0698516.1"/>
    </source>
</evidence>
<protein>
    <submittedName>
        <fullName evidence="3">Aste57867_10883 protein</fullName>
    </submittedName>
</protein>